<feature type="domain" description="Putative endonuclease Z1" evidence="2">
    <location>
        <begin position="431"/>
        <end position="664"/>
    </location>
</feature>
<evidence type="ECO:0000259" key="2">
    <source>
        <dbReference type="Pfam" id="PF10593"/>
    </source>
</evidence>
<dbReference type="Proteomes" id="UP000095766">
    <property type="component" value="Unassembled WGS sequence"/>
</dbReference>
<name>A0A174RJF9_BACUN</name>
<gene>
    <name evidence="3" type="ORF">ERS852510_00886</name>
</gene>
<dbReference type="EMBL" id="CZAO01000003">
    <property type="protein sequence ID" value="CUP11999.1"/>
    <property type="molecule type" value="Genomic_DNA"/>
</dbReference>
<dbReference type="RefSeq" id="WP_057252710.1">
    <property type="nucleotide sequence ID" value="NZ_BQNO01000001.1"/>
</dbReference>
<feature type="domain" description="Helicase/UvrB N-terminal" evidence="1">
    <location>
        <begin position="131"/>
        <end position="334"/>
    </location>
</feature>
<dbReference type="GO" id="GO:0003677">
    <property type="term" value="F:DNA binding"/>
    <property type="evidence" value="ECO:0007669"/>
    <property type="project" value="InterPro"/>
</dbReference>
<dbReference type="GO" id="GO:0016787">
    <property type="term" value="F:hydrolase activity"/>
    <property type="evidence" value="ECO:0007669"/>
    <property type="project" value="InterPro"/>
</dbReference>
<dbReference type="InterPro" id="IPR018310">
    <property type="entry name" value="Put_endonuclease_Z1-dom"/>
</dbReference>
<dbReference type="GO" id="GO:0005524">
    <property type="term" value="F:ATP binding"/>
    <property type="evidence" value="ECO:0007669"/>
    <property type="project" value="InterPro"/>
</dbReference>
<dbReference type="SUPFAM" id="SSF52540">
    <property type="entry name" value="P-loop containing nucleoside triphosphate hydrolases"/>
    <property type="match status" value="1"/>
</dbReference>
<dbReference type="Gene3D" id="3.40.50.300">
    <property type="entry name" value="P-loop containing nucleotide triphosphate hydrolases"/>
    <property type="match status" value="1"/>
</dbReference>
<dbReference type="AlphaFoldDB" id="A0A174RJF9"/>
<evidence type="ECO:0000259" key="1">
    <source>
        <dbReference type="Pfam" id="PF04851"/>
    </source>
</evidence>
<sequence length="963" mass="111771">MKLTNEAYNKILLIISARLELMKELSGFVPSLENIKPAIEDAIAFSGIDCDEEDKNKLLEEIEYREKITHVLGNIIYDDYEQKKWYFNDKVDDSYFWERYYRYLKEHTSIDDKSINLLHEKTLPDIMNCLYNPKEEFEGKRLKRGLIIGDVQSGKTATYSGLICKAADAGYKVVILLAGITESLRQQTQERIDESVVGYTIRKVEKHIREGKVGVGKDNKQRRATSFTTCVKDFVKGSNLISTTLSEHNSLVLFVVKKNVSVLTKLHDWLKNQNMDVRTNSINHPMLLIDDEADNASVNTKKDNTDPTKTNAIIRKICNLFQTANYIGFTATPFANVFIDPDSVDSMRNADLFPEHFIYTLPTPSSYIGADKIFNEDKEYYRNLRFITDVEEPDYTSDEYRTDLHENIEELNSGTFYSRHKKEWNGVLPNSLKESIYCYYLANVIRDLRGHASKPRSMLVNMSRFIRVQQVIKEHIEEIQNNFIQILKYNFDEDTSKNAHLSLYKELKRLWKKHFDNITDICFIDVIKKKNLLGAVFDIEADVPKMEIIVVNGSSASKLDYKSNSSLRVIAIGGLALSRGLTLEGLLVSYFYRNTATFDVLMQMGRWFGYRPGYADLFQIWTSQASATWYREIATATTELKADIKKMFEQHLTPKDFGIKVRDYCDELQITANNKMRTAYELLMMESYYGNICDTPYLSVKVEHNEENWNQVKCFTAHLFENDYKFGFANVDKYKDEDVCSDIDKSRYFSDVSKELVVDFLSNIKCSLANMKFNRQNLIDFICDKETEGVDKWDIVFEGGDGQTFYDIPGLEMIRCPKRQIEEHDHVIQISSRRRILGLREGKFCLSQDEIDLAEKRCREVWAREGSEFEGRHIPIKAYFEHLPHRKPVLIIMLIEPVEPENIEANKNALKFIEKLNGNKMIAFAIGFPGLKETGKTKKYKVNKTYYQLNMLDEPDEIEEDEE</sequence>
<accession>A0A174RJF9</accession>
<evidence type="ECO:0000313" key="3">
    <source>
        <dbReference type="EMBL" id="CUP11999.1"/>
    </source>
</evidence>
<evidence type="ECO:0000313" key="4">
    <source>
        <dbReference type="Proteomes" id="UP000095766"/>
    </source>
</evidence>
<proteinExistence type="predicted"/>
<reference evidence="3 4" key="1">
    <citation type="submission" date="2015-09" db="EMBL/GenBank/DDBJ databases">
        <authorList>
            <consortium name="Pathogen Informatics"/>
        </authorList>
    </citation>
    <scope>NUCLEOTIDE SEQUENCE [LARGE SCALE GENOMIC DNA]</scope>
    <source>
        <strain evidence="3 4">2789STDY5834898</strain>
    </source>
</reference>
<dbReference type="Pfam" id="PF10593">
    <property type="entry name" value="Z1"/>
    <property type="match status" value="1"/>
</dbReference>
<protein>
    <submittedName>
        <fullName evidence="3">Z1 domain</fullName>
    </submittedName>
</protein>
<dbReference type="Pfam" id="PF04851">
    <property type="entry name" value="ResIII"/>
    <property type="match status" value="1"/>
</dbReference>
<organism evidence="3 4">
    <name type="scientific">Bacteroides uniformis</name>
    <dbReference type="NCBI Taxonomy" id="820"/>
    <lineage>
        <taxon>Bacteria</taxon>
        <taxon>Pseudomonadati</taxon>
        <taxon>Bacteroidota</taxon>
        <taxon>Bacteroidia</taxon>
        <taxon>Bacteroidales</taxon>
        <taxon>Bacteroidaceae</taxon>
        <taxon>Bacteroides</taxon>
    </lineage>
</organism>
<dbReference type="InterPro" id="IPR027417">
    <property type="entry name" value="P-loop_NTPase"/>
</dbReference>
<dbReference type="InterPro" id="IPR006935">
    <property type="entry name" value="Helicase/UvrB_N"/>
</dbReference>